<evidence type="ECO:0000313" key="4">
    <source>
        <dbReference type="Proteomes" id="UP001272987"/>
    </source>
</evidence>
<keyword evidence="1" id="KW-1133">Transmembrane helix</keyword>
<organism evidence="2 5">
    <name type="scientific">Streptomyces acidiscabies</name>
    <dbReference type="NCBI Taxonomy" id="42234"/>
    <lineage>
        <taxon>Bacteria</taxon>
        <taxon>Bacillati</taxon>
        <taxon>Actinomycetota</taxon>
        <taxon>Actinomycetes</taxon>
        <taxon>Kitasatosporales</taxon>
        <taxon>Streptomycetaceae</taxon>
        <taxon>Streptomyces</taxon>
    </lineage>
</organism>
<reference evidence="2 4" key="1">
    <citation type="journal article" date="2023" name="Microb. Genom.">
        <title>Mesoterricola silvestris gen. nov., sp. nov., Mesoterricola sediminis sp. nov., Geothrix oryzae sp. nov., Geothrix edaphica sp. nov., Geothrix rubra sp. nov., and Geothrix limicola sp. nov., six novel members of Acidobacteriota isolated from soils.</title>
        <authorList>
            <person name="Weisberg A.J."/>
            <person name="Pearce E."/>
            <person name="Kramer C.G."/>
            <person name="Chang J.H."/>
            <person name="Clarke C.R."/>
        </authorList>
    </citation>
    <scope>NUCLEOTIDE SEQUENCE</scope>
    <source>
        <strain evidence="3 4">NB05-1H</strain>
        <strain evidence="2">NRRL_B-16521</strain>
    </source>
</reference>
<dbReference type="EMBL" id="JARAWC010000009">
    <property type="protein sequence ID" value="MDX2960976.1"/>
    <property type="molecule type" value="Genomic_DNA"/>
</dbReference>
<gene>
    <name evidence="2" type="ORF">PV399_14825</name>
    <name evidence="3" type="ORF">PV666_03950</name>
</gene>
<keyword evidence="1" id="KW-0812">Transmembrane</keyword>
<dbReference type="AlphaFoldDB" id="A0AAP6BA45"/>
<dbReference type="RefSeq" id="WP_010354244.1">
    <property type="nucleotide sequence ID" value="NZ_BCMK01000034.1"/>
</dbReference>
<protein>
    <submittedName>
        <fullName evidence="2">Uncharacterized protein</fullName>
    </submittedName>
</protein>
<evidence type="ECO:0000313" key="2">
    <source>
        <dbReference type="EMBL" id="MDX2960976.1"/>
    </source>
</evidence>
<accession>A0AAP6BA45</accession>
<evidence type="ECO:0000256" key="1">
    <source>
        <dbReference type="SAM" id="Phobius"/>
    </source>
</evidence>
<evidence type="ECO:0000313" key="5">
    <source>
        <dbReference type="Proteomes" id="UP001282288"/>
    </source>
</evidence>
<name>A0AAP6BA45_9ACTN</name>
<dbReference type="GeneID" id="69809959"/>
<keyword evidence="4" id="KW-1185">Reference proteome</keyword>
<keyword evidence="1" id="KW-0472">Membrane</keyword>
<comment type="caution">
    <text evidence="2">The sequence shown here is derived from an EMBL/GenBank/DDBJ whole genome shotgun (WGS) entry which is preliminary data.</text>
</comment>
<dbReference type="Proteomes" id="UP001282288">
    <property type="component" value="Unassembled WGS sequence"/>
</dbReference>
<feature type="transmembrane region" description="Helical" evidence="1">
    <location>
        <begin position="137"/>
        <end position="163"/>
    </location>
</feature>
<proteinExistence type="predicted"/>
<dbReference type="Proteomes" id="UP001272987">
    <property type="component" value="Unassembled WGS sequence"/>
</dbReference>
<evidence type="ECO:0000313" key="3">
    <source>
        <dbReference type="EMBL" id="MDX3017033.1"/>
    </source>
</evidence>
<sequence>MHDASYTFAVSVNNPVPVSGPPAPGLPADAETVAAIRLRAPQRPEDPPLARVIASRSAEAKGAVPLPLWIHDGPSGTPWCSVRPAGADTYDVHAPDGTHLARITRRPGRVLPWPRRVRWSAHLTGVPDPVTGKEGTWYAWLIHTGTAPVWFLFALCMMLYAYVDGTTDDYTFGRPVRTRWRTPRTGLALDYRGLSRTYHYTPHRLDPRVAYALAVLQTYGHK</sequence>
<dbReference type="EMBL" id="JARAWP010000002">
    <property type="protein sequence ID" value="MDX3017033.1"/>
    <property type="molecule type" value="Genomic_DNA"/>
</dbReference>